<sequence>MTNNLRQLGKDLRTFAKRCKNVHYTNNLLITFLLTGMIISVKNLFPVTKDSSIESQRQVISTSIKDIHQNFKRVRTENNKLLRNSNLELIQLMEQGDHVVKSPWSSWQYGINYYYNDWHGTYKGKGNKVYEDEVYLRQNTLSANRISRYLTDNKKDNSYNLTNLNIIPEYPVTVSISAGIRPKSVNKTETNFVPQAPSGALPPFEPRMVSTPSKPGSPNPTPPTFFTPPSLVFKGKGFSQRPIVGNRTTGGETGYTTTRYNKVGNSYVAAGQNAQVSPRFNNSVVMQNYDEYNTTGGTLDITMGSTTTWSGANVEGKTTLPTNDASDQRNYSINDDVEIGTTDVAGGATVTKTIPHDPFIIYYTSPGATLTHTLKPGNVQEGWIFDTEYSGSGSSKSYTPKWDTVNAFISDSRDHDTTIKGNYKVTDNGTGEETKIFFSYNPSGVGGKPYNPNQNQWGWSDGTGQDVERKAVFNGNLELNGIAATNNTNVLVGLEHQLWAKDPTSMDGADQAEWNKSNSNTTLENKGEITLKSGNNLVGIMIDVEHSNDKNKKRHKTINSGKINVNSNNSIGIDFGSYSFGYLQTDVSLGTINVNGKNNYGFRMSTPQIKDGGGNIMTQGSYNNGAVIKNTDYYDWGMSVDGGNGKITVGGEENVGVSISQSLGITNPKTNTAYADTNPIHNITNLDIEVKGNKTVGFLRNKNYSSNNTNDIVLNDTTVRDLNFGDGAKGSTLVRSDKYGILLNKTINSTKGSTGNSFAQSSNGGYVTNQGTLSSSLDKFTGMVSSGSDGTTKSKVSNTGTITLTSNSDDLVGLAALNNADVANTGTLKVLGTGKNKAGIYNNGTGTATIGNNSNIEITGESSSAVYNNTGTVNISGTNSITANNGSVGIFSSGGTVTSTSGNNLNITVNDTVKKGLGVYAENGANVNLSGAKINVQNGAAGVTAEGAGTSLNLQGSTLTYNGDGYAIYANNGGNIDLSNNATINLYGKATGFEKNTSTVNLTGSTIHIYSNDVTVVNVKDGGTLNTTGLQANVGVMSGAGALSINSSHGFTGYKLAAIDGLTAYNVYNIDKSIAADDTQQNNDSYVFTKNLLVQRAVTNLKAGNNVKAVLSGADMTKIGLSSVVGLDMSSSKNATSNNEAQINLEANTTVTADRSDSGSGGVGLYINYGKVNTAASAIVNVEKEANTVNNNAVGIYSVNGSEVNNAGTVNVGGNNSIGILGMGFRENTSGAVVGAEFGTGAAGQGKSVVLNSGKLNLDGEAATGIYMKNNSGATLSDITATNTGTITMSGNGAVGMSGAGATLKNNNIINITGQKAVGIFGNANSALSNTGTINVGASATTDPVNIGMFTNDTGTSLTNDGTLNIGKNSYGVYGKNVTTGANSKINVGDNGVGIFSNGNSVTVNGELNINPNEAVGVFTSGNGAMNVANNASKVAIGDGSYGFVLRSGGTSERIQANGGTTGLAPTTFTSNTSNVTLGNQAVYVYSADTLGTITNKTAITTTGSNNYGLYAAGNVVNEASANMNLTSGAGNVGIYSIENGNAKNYATIDVGTSDRENKFYSIGMAAGYYNEDTRRLEQTGNIENHGTINVNNEYGIGMYAVGSGSKAINYGTINLDGKGTTGMYLDQNAVGINYGTIQTSANPSKTGIIGVAALNNSVIKNYGRIIVAGTGNIGVYTAGNGTYSQETGSNPAQGGVLTTGSITASNGATDKKNDEQVPTDKKIAGINIIAPAGAKVAKIERNGVPASIDSVDTVKPVPQPQYVTVNSTSLIDLSKLNNGTTNVNLSRASSLGMYVDTSGVNYTKPIEGLQHLNLSNVNLIFGSEISKYTQNKDIEVGDNILKPFNDVLAPLAQNGLTMSYISGALNWIATATYKTDGTLAKVYMSKIPYTAYAKSGDRNNYNFLDGLEQRYGVEGLNSREKTLFNKLNEIGKGESRIFVQAVDEMKGYQYSNTQQRITSTGNALDTEFSYLKNEWRNPSKQNNKIKVFGMKDEYNTDTAGIINYTNNAYGVAYVHEDEKIKMGNSSGWYAGVVTNKFKFKDIGHSKENQSMIKAGIFKTMSPKADHNGALQWTIGGDVFAGINSMTRKYLVLDEIFQAKSDYHSYGAAFKTDLGYDIRLSERTHLRPYGALKMEYGRFNDIKEDRGEMRLEVNGNDYFSVKPEVGMEFKYVQPLAVRTNLTVGLKAAYENEIGKLQEKNQARVRYTTAGWYDLANEKENRSGNGKFDLNIGIDNTRFGVTVNGGYDTKGNNVRGGIGFRAIY</sequence>
<dbReference type="NCBIfam" id="NF033175">
    <property type="entry name" value="fuso_auto_Nterm"/>
    <property type="match status" value="1"/>
</dbReference>
<dbReference type="EMBL" id="AP019831">
    <property type="protein sequence ID" value="BBM45107.1"/>
    <property type="molecule type" value="Genomic_DNA"/>
</dbReference>
<dbReference type="RefSeq" id="WP_155282710.1">
    <property type="nucleotide sequence ID" value="NZ_AP019831.1"/>
</dbReference>
<evidence type="ECO:0000256" key="1">
    <source>
        <dbReference type="SAM" id="Phobius"/>
    </source>
</evidence>
<dbReference type="Proteomes" id="UP000422644">
    <property type="component" value="Chromosome"/>
</dbReference>
<evidence type="ECO:0000313" key="4">
    <source>
        <dbReference type="Proteomes" id="UP000422644"/>
    </source>
</evidence>
<dbReference type="SMART" id="SM00869">
    <property type="entry name" value="Autotransporter"/>
    <property type="match status" value="1"/>
</dbReference>
<organism evidence="3 4">
    <name type="scientific">Leptotrichia trevisanii</name>
    <dbReference type="NCBI Taxonomy" id="109328"/>
    <lineage>
        <taxon>Bacteria</taxon>
        <taxon>Fusobacteriati</taxon>
        <taxon>Fusobacteriota</taxon>
        <taxon>Fusobacteriia</taxon>
        <taxon>Fusobacteriales</taxon>
        <taxon>Leptotrichiaceae</taxon>
        <taxon>Leptotrichia</taxon>
    </lineage>
</organism>
<evidence type="ECO:0000259" key="2">
    <source>
        <dbReference type="PROSITE" id="PS51208"/>
    </source>
</evidence>
<keyword evidence="1" id="KW-0812">Transmembrane</keyword>
<dbReference type="InterPro" id="IPR036709">
    <property type="entry name" value="Autotransporte_beta_dom_sf"/>
</dbReference>
<keyword evidence="1" id="KW-0472">Membrane</keyword>
<name>A0A510K1J1_9FUSO</name>
<dbReference type="InterPro" id="IPR053787">
    <property type="entry name" value="Autotransptr-assoc_N"/>
</dbReference>
<dbReference type="PROSITE" id="PS51208">
    <property type="entry name" value="AUTOTRANSPORTER"/>
    <property type="match status" value="1"/>
</dbReference>
<evidence type="ECO:0000313" key="3">
    <source>
        <dbReference type="EMBL" id="BBM45107.1"/>
    </source>
</evidence>
<feature type="domain" description="Autotransporter" evidence="2">
    <location>
        <begin position="1968"/>
        <end position="2263"/>
    </location>
</feature>
<keyword evidence="1" id="KW-1133">Transmembrane helix</keyword>
<accession>A0A510K1J1</accession>
<protein>
    <recommendedName>
        <fullName evidence="2">Autotransporter domain-containing protein</fullName>
    </recommendedName>
</protein>
<dbReference type="OrthoDB" id="78031at2"/>
<dbReference type="SUPFAM" id="SSF103515">
    <property type="entry name" value="Autotransporter"/>
    <property type="match status" value="1"/>
</dbReference>
<feature type="transmembrane region" description="Helical" evidence="1">
    <location>
        <begin position="21"/>
        <end position="41"/>
    </location>
</feature>
<keyword evidence="4" id="KW-1185">Reference proteome</keyword>
<gene>
    <name evidence="3" type="ORF">JMUB3870_1225</name>
</gene>
<reference evidence="3 4" key="1">
    <citation type="submission" date="2019-07" db="EMBL/GenBank/DDBJ databases">
        <title>Complete Genome Sequence of Leptotrichia trevisanii Strain JMUB3870.</title>
        <authorList>
            <person name="Watanabe S."/>
            <person name="Cui L."/>
        </authorList>
    </citation>
    <scope>NUCLEOTIDE SEQUENCE [LARGE SCALE GENOMIC DNA]</scope>
    <source>
        <strain evidence="3 4">JMUB3870</strain>
    </source>
</reference>
<proteinExistence type="predicted"/>
<dbReference type="InterPro" id="IPR005546">
    <property type="entry name" value="Autotransporte_beta"/>
</dbReference>